<organism evidence="2">
    <name type="scientific">uncultured Stigmatella sp</name>
    <dbReference type="NCBI Taxonomy" id="290608"/>
    <lineage>
        <taxon>Bacteria</taxon>
        <taxon>Pseudomonadati</taxon>
        <taxon>Myxococcota</taxon>
        <taxon>Myxococcia</taxon>
        <taxon>Myxococcales</taxon>
        <taxon>Cystobacterineae</taxon>
        <taxon>Archangiaceae</taxon>
        <taxon>Stigmatella</taxon>
        <taxon>environmental samples</taxon>
    </lineage>
</organism>
<dbReference type="GO" id="GO:0009253">
    <property type="term" value="P:peptidoglycan catabolic process"/>
    <property type="evidence" value="ECO:0007669"/>
    <property type="project" value="InterPro"/>
</dbReference>
<dbReference type="InterPro" id="IPR017853">
    <property type="entry name" value="GH"/>
</dbReference>
<dbReference type="Gene3D" id="3.20.20.80">
    <property type="entry name" value="Glycosidases"/>
    <property type="match status" value="1"/>
</dbReference>
<comment type="similarity">
    <text evidence="1">Belongs to the glycosyl hydrolase 25 family.</text>
</comment>
<accession>A0A060C2D2</accession>
<dbReference type="Pfam" id="PF01183">
    <property type="entry name" value="Glyco_hydro_25"/>
    <property type="match status" value="1"/>
</dbReference>
<proteinExistence type="inferred from homology"/>
<dbReference type="SUPFAM" id="SSF51445">
    <property type="entry name" value="(Trans)glycosidases"/>
    <property type="match status" value="1"/>
</dbReference>
<dbReference type="InterPro" id="IPR002053">
    <property type="entry name" value="Glyco_hydro_25"/>
</dbReference>
<dbReference type="AlphaFoldDB" id="A0A060C2D2"/>
<dbReference type="GO" id="GO:0016998">
    <property type="term" value="P:cell wall macromolecule catabolic process"/>
    <property type="evidence" value="ECO:0007669"/>
    <property type="project" value="InterPro"/>
</dbReference>
<dbReference type="PROSITE" id="PS51904">
    <property type="entry name" value="GLYCOSYL_HYDROL_F25_2"/>
    <property type="match status" value="1"/>
</dbReference>
<evidence type="ECO:0000313" key="2">
    <source>
        <dbReference type="EMBL" id="AIA90833.1"/>
    </source>
</evidence>
<dbReference type="GO" id="GO:0003796">
    <property type="term" value="F:lysozyme activity"/>
    <property type="evidence" value="ECO:0007669"/>
    <property type="project" value="InterPro"/>
</dbReference>
<reference evidence="2" key="1">
    <citation type="journal article" date="2013" name="Environ. Microbiol.">
        <title>Seasonally variable intestinal metagenomes of the red palm weevil (Rhynchophorus ferrugineus).</title>
        <authorList>
            <person name="Jia S."/>
            <person name="Zhang X."/>
            <person name="Zhang G."/>
            <person name="Yin A."/>
            <person name="Zhang S."/>
            <person name="Li F."/>
            <person name="Wang L."/>
            <person name="Zhao D."/>
            <person name="Yun Q."/>
            <person name="Tala"/>
            <person name="Wang J."/>
            <person name="Sun G."/>
            <person name="Baabdullah M."/>
            <person name="Yu X."/>
            <person name="Hu S."/>
            <person name="Al-Mssallem I.S."/>
            <person name="Yu J."/>
        </authorList>
    </citation>
    <scope>NUCLEOTIDE SEQUENCE</scope>
</reference>
<name>A0A060C2D2_9BACT</name>
<evidence type="ECO:0000256" key="1">
    <source>
        <dbReference type="ARBA" id="ARBA00010646"/>
    </source>
</evidence>
<sequence>MSRYKPKHAALKAKRRGSRRILAGVALGLAAVLGTSSLGMADEIGHDISRWQGNINVNALGSAVIVKAGGSDTGSYYTDPRYKQKAQEVRNSGRKLGHYYYNGWADPAAAANRFVDNLTAYRKGDPLVYDA</sequence>
<dbReference type="EMBL" id="KF123530">
    <property type="protein sequence ID" value="AIA90833.1"/>
    <property type="molecule type" value="Genomic_DNA"/>
</dbReference>
<protein>
    <submittedName>
        <fullName evidence="2">Glyco_hydro_25</fullName>
    </submittedName>
</protein>
<feature type="non-terminal residue" evidence="2">
    <location>
        <position position="131"/>
    </location>
</feature>